<dbReference type="EMBL" id="CABDUW010000452">
    <property type="protein sequence ID" value="VTJ69221.1"/>
    <property type="molecule type" value="Genomic_DNA"/>
</dbReference>
<organism evidence="2 3">
    <name type="scientific">Marmota monax</name>
    <name type="common">Woodchuck</name>
    <dbReference type="NCBI Taxonomy" id="9995"/>
    <lineage>
        <taxon>Eukaryota</taxon>
        <taxon>Metazoa</taxon>
        <taxon>Chordata</taxon>
        <taxon>Craniata</taxon>
        <taxon>Vertebrata</taxon>
        <taxon>Euteleostomi</taxon>
        <taxon>Mammalia</taxon>
        <taxon>Eutheria</taxon>
        <taxon>Euarchontoglires</taxon>
        <taxon>Glires</taxon>
        <taxon>Rodentia</taxon>
        <taxon>Sciuromorpha</taxon>
        <taxon>Sciuridae</taxon>
        <taxon>Xerinae</taxon>
        <taxon>Marmotini</taxon>
        <taxon>Marmota</taxon>
    </lineage>
</organism>
<protein>
    <submittedName>
        <fullName evidence="2">Uncharacterized protein</fullName>
    </submittedName>
</protein>
<dbReference type="Proteomes" id="UP000335636">
    <property type="component" value="Unassembled WGS sequence"/>
</dbReference>
<reference evidence="2" key="1">
    <citation type="submission" date="2019-04" db="EMBL/GenBank/DDBJ databases">
        <authorList>
            <person name="Alioto T."/>
            <person name="Alioto T."/>
        </authorList>
    </citation>
    <scope>NUCLEOTIDE SEQUENCE [LARGE SCALE GENOMIC DNA]</scope>
</reference>
<evidence type="ECO:0000313" key="3">
    <source>
        <dbReference type="Proteomes" id="UP000335636"/>
    </source>
</evidence>
<gene>
    <name evidence="2" type="ORF">MONAX_5E030839</name>
</gene>
<keyword evidence="3" id="KW-1185">Reference proteome</keyword>
<feature type="region of interest" description="Disordered" evidence="1">
    <location>
        <begin position="16"/>
        <end position="95"/>
    </location>
</feature>
<name>A0A5E4BJP1_MARMO</name>
<feature type="compositionally biased region" description="Acidic residues" evidence="1">
    <location>
        <begin position="45"/>
        <end position="87"/>
    </location>
</feature>
<feature type="compositionally biased region" description="Polar residues" evidence="1">
    <location>
        <begin position="22"/>
        <end position="42"/>
    </location>
</feature>
<comment type="caution">
    <text evidence="2">The sequence shown here is derived from an EMBL/GenBank/DDBJ whole genome shotgun (WGS) entry which is preliminary data.</text>
</comment>
<proteinExistence type="predicted"/>
<sequence length="107" mass="11554">MTRPSVFSLDCFQKPSKKCTHHATTTRSEDFSSSPKGWTSTNDGDGGDDDDGDDGDYDDDDGHGDDDDDDGDDDDDDGDDNGDDGDAIADSFAHPSVSLYWSFQPSF</sequence>
<evidence type="ECO:0000313" key="2">
    <source>
        <dbReference type="EMBL" id="VTJ69221.1"/>
    </source>
</evidence>
<evidence type="ECO:0000256" key="1">
    <source>
        <dbReference type="SAM" id="MobiDB-lite"/>
    </source>
</evidence>
<dbReference type="AlphaFoldDB" id="A0A5E4BJP1"/>
<accession>A0A5E4BJP1</accession>